<evidence type="ECO:0000256" key="2">
    <source>
        <dbReference type="SAM" id="Phobius"/>
    </source>
</evidence>
<dbReference type="PANTHER" id="PTHR46910">
    <property type="entry name" value="TRANSCRIPTION FACTOR PDR1"/>
    <property type="match status" value="1"/>
</dbReference>
<evidence type="ECO:0000313" key="5">
    <source>
        <dbReference type="Proteomes" id="UP000053617"/>
    </source>
</evidence>
<dbReference type="GO" id="GO:0003677">
    <property type="term" value="F:DNA binding"/>
    <property type="evidence" value="ECO:0007669"/>
    <property type="project" value="InterPro"/>
</dbReference>
<evidence type="ECO:0000259" key="3">
    <source>
        <dbReference type="Pfam" id="PF04082"/>
    </source>
</evidence>
<dbReference type="Proteomes" id="UP000053617">
    <property type="component" value="Unassembled WGS sequence"/>
</dbReference>
<evidence type="ECO:0000256" key="1">
    <source>
        <dbReference type="ARBA" id="ARBA00023242"/>
    </source>
</evidence>
<evidence type="ECO:0000313" key="4">
    <source>
        <dbReference type="EMBL" id="KIX00124.1"/>
    </source>
</evidence>
<keyword evidence="2" id="KW-0812">Transmembrane</keyword>
<keyword evidence="2" id="KW-1133">Transmembrane helix</keyword>
<feature type="domain" description="Xylanolytic transcriptional activator regulatory" evidence="3">
    <location>
        <begin position="97"/>
        <end position="262"/>
    </location>
</feature>
<proteinExistence type="predicted"/>
<dbReference type="OrthoDB" id="6486656at2759"/>
<dbReference type="AlphaFoldDB" id="A0A0D2I2X5"/>
<dbReference type="PANTHER" id="PTHR46910:SF17">
    <property type="entry name" value="SCFA-RELATED"/>
    <property type="match status" value="1"/>
</dbReference>
<feature type="transmembrane region" description="Helical" evidence="2">
    <location>
        <begin position="211"/>
        <end position="232"/>
    </location>
</feature>
<name>A0A0D2I2X5_9EURO</name>
<sequence>MATVNLLGDNMNTQLFTLTPGHLMGSAVDHETRENGNECLPLLPNATSGTESMATPSTRAFIDPRYRAVLPWSYSRPLAVSLLAHLPPRPVTDYLVSVYFNIVHWFMAILHEGHFLHHYRTMLDVYAQGRTLIDNTDDDFTFAALALTVVALGGRYTSMHAARMRRCRHTYVDFCRESNRYEPTSFVPHDWNIVKSTSQLFSVVRSNATDILACGTLATVQTLLLLGSLYLFHGDTNLTWSNSGCTVRAAHAVLLHKENSELHWTSRYYQRMERDERRQAPMAPLLGGTHV</sequence>
<dbReference type="GO" id="GO:0003700">
    <property type="term" value="F:DNA-binding transcription factor activity"/>
    <property type="evidence" value="ECO:0007669"/>
    <property type="project" value="InterPro"/>
</dbReference>
<dbReference type="RefSeq" id="XP_013267260.1">
    <property type="nucleotide sequence ID" value="XM_013411806.1"/>
</dbReference>
<dbReference type="InterPro" id="IPR050987">
    <property type="entry name" value="AtrR-like"/>
</dbReference>
<feature type="transmembrane region" description="Helical" evidence="2">
    <location>
        <begin position="140"/>
        <end position="158"/>
    </location>
</feature>
<dbReference type="Pfam" id="PF04082">
    <property type="entry name" value="Fungal_trans"/>
    <property type="match status" value="1"/>
</dbReference>
<dbReference type="GeneID" id="25298332"/>
<protein>
    <recommendedName>
        <fullName evidence="3">Xylanolytic transcriptional activator regulatory domain-containing protein</fullName>
    </recommendedName>
</protein>
<dbReference type="EMBL" id="KN847483">
    <property type="protein sequence ID" value="KIX00124.1"/>
    <property type="molecule type" value="Genomic_DNA"/>
</dbReference>
<dbReference type="VEuPathDB" id="FungiDB:Z518_10261"/>
<keyword evidence="5" id="KW-1185">Reference proteome</keyword>
<keyword evidence="2" id="KW-0472">Membrane</keyword>
<dbReference type="InterPro" id="IPR007219">
    <property type="entry name" value="XnlR_reg_dom"/>
</dbReference>
<dbReference type="GO" id="GO:0006351">
    <property type="term" value="P:DNA-templated transcription"/>
    <property type="evidence" value="ECO:0007669"/>
    <property type="project" value="InterPro"/>
</dbReference>
<keyword evidence="1" id="KW-0539">Nucleus</keyword>
<dbReference type="HOGENOM" id="CLU_956935_0_0_1"/>
<reference evidence="4 5" key="1">
    <citation type="submission" date="2015-01" db="EMBL/GenBank/DDBJ databases">
        <title>The Genome Sequence of Rhinocladiella mackenzie CBS 650.93.</title>
        <authorList>
            <consortium name="The Broad Institute Genomics Platform"/>
            <person name="Cuomo C."/>
            <person name="de Hoog S."/>
            <person name="Gorbushina A."/>
            <person name="Stielow B."/>
            <person name="Teixiera M."/>
            <person name="Abouelleil A."/>
            <person name="Chapman S.B."/>
            <person name="Priest M."/>
            <person name="Young S.K."/>
            <person name="Wortman J."/>
            <person name="Nusbaum C."/>
            <person name="Birren B."/>
        </authorList>
    </citation>
    <scope>NUCLEOTIDE SEQUENCE [LARGE SCALE GENOMIC DNA]</scope>
    <source>
        <strain evidence="4 5">CBS 650.93</strain>
    </source>
</reference>
<accession>A0A0D2I2X5</accession>
<gene>
    <name evidence="4" type="ORF">Z518_10261</name>
</gene>
<dbReference type="GO" id="GO:0008270">
    <property type="term" value="F:zinc ion binding"/>
    <property type="evidence" value="ECO:0007669"/>
    <property type="project" value="InterPro"/>
</dbReference>
<dbReference type="CDD" id="cd12148">
    <property type="entry name" value="fungal_TF_MHR"/>
    <property type="match status" value="1"/>
</dbReference>
<organism evidence="4 5">
    <name type="scientific">Rhinocladiella mackenziei CBS 650.93</name>
    <dbReference type="NCBI Taxonomy" id="1442369"/>
    <lineage>
        <taxon>Eukaryota</taxon>
        <taxon>Fungi</taxon>
        <taxon>Dikarya</taxon>
        <taxon>Ascomycota</taxon>
        <taxon>Pezizomycotina</taxon>
        <taxon>Eurotiomycetes</taxon>
        <taxon>Chaetothyriomycetidae</taxon>
        <taxon>Chaetothyriales</taxon>
        <taxon>Herpotrichiellaceae</taxon>
        <taxon>Rhinocladiella</taxon>
    </lineage>
</organism>